<reference evidence="12 14" key="1">
    <citation type="journal article" date="2017" name="Nature">
        <title>The sunflower genome provides insights into oil metabolism, flowering and Asterid evolution.</title>
        <authorList>
            <person name="Badouin H."/>
            <person name="Gouzy J."/>
            <person name="Grassa C.J."/>
            <person name="Murat F."/>
            <person name="Staton S.E."/>
            <person name="Cottret L."/>
            <person name="Lelandais-Briere C."/>
            <person name="Owens G.L."/>
            <person name="Carrere S."/>
            <person name="Mayjonade B."/>
            <person name="Legrand L."/>
            <person name="Gill N."/>
            <person name="Kane N.C."/>
            <person name="Bowers J.E."/>
            <person name="Hubner S."/>
            <person name="Bellec A."/>
            <person name="Berard A."/>
            <person name="Berges H."/>
            <person name="Blanchet N."/>
            <person name="Boniface M.C."/>
            <person name="Brunel D."/>
            <person name="Catrice O."/>
            <person name="Chaidir N."/>
            <person name="Claudel C."/>
            <person name="Donnadieu C."/>
            <person name="Faraut T."/>
            <person name="Fievet G."/>
            <person name="Helmstetter N."/>
            <person name="King M."/>
            <person name="Knapp S.J."/>
            <person name="Lai Z."/>
            <person name="Le Paslier M.C."/>
            <person name="Lippi Y."/>
            <person name="Lorenzon L."/>
            <person name="Mandel J.R."/>
            <person name="Marage G."/>
            <person name="Marchand G."/>
            <person name="Marquand E."/>
            <person name="Bret-Mestries E."/>
            <person name="Morien E."/>
            <person name="Nambeesan S."/>
            <person name="Nguyen T."/>
            <person name="Pegot-Espagnet P."/>
            <person name="Pouilly N."/>
            <person name="Raftis F."/>
            <person name="Sallet E."/>
            <person name="Schiex T."/>
            <person name="Thomas J."/>
            <person name="Vandecasteele C."/>
            <person name="Vares D."/>
            <person name="Vear F."/>
            <person name="Vautrin S."/>
            <person name="Crespi M."/>
            <person name="Mangin B."/>
            <person name="Burke J.M."/>
            <person name="Salse J."/>
            <person name="Munos S."/>
            <person name="Vincourt P."/>
            <person name="Rieseberg L.H."/>
            <person name="Langlade N.B."/>
        </authorList>
    </citation>
    <scope>NUCLEOTIDE SEQUENCE [LARGE SCALE GENOMIC DNA]</scope>
    <source>
        <strain evidence="14">cv. SF193</strain>
        <tissue evidence="12">Leaves</tissue>
    </source>
</reference>
<name>A0A251T779_HELAN</name>
<keyword evidence="3" id="KW-0963">Cytoplasm</keyword>
<comment type="subcellular location">
    <subcellularLocation>
        <location evidence="2">Cytoplasm</location>
    </subcellularLocation>
    <subcellularLocation>
        <location evidence="1">Nucleus</location>
    </subcellularLocation>
</comment>
<dbReference type="InterPro" id="IPR040221">
    <property type="entry name" value="CDCA7/CDA7L"/>
</dbReference>
<evidence type="ECO:0000256" key="9">
    <source>
        <dbReference type="ARBA" id="ARBA00023242"/>
    </source>
</evidence>
<evidence type="ECO:0000256" key="1">
    <source>
        <dbReference type="ARBA" id="ARBA00004123"/>
    </source>
</evidence>
<reference evidence="12" key="3">
    <citation type="submission" date="2020-06" db="EMBL/GenBank/DDBJ databases">
        <title>Helianthus annuus Genome sequencing and assembly Release 2.</title>
        <authorList>
            <person name="Gouzy J."/>
            <person name="Langlade N."/>
            <person name="Munos S."/>
        </authorList>
    </citation>
    <scope>NUCLEOTIDE SEQUENCE</scope>
    <source>
        <tissue evidence="12">Leaves</tissue>
    </source>
</reference>
<feature type="region of interest" description="Disordered" evidence="10">
    <location>
        <begin position="344"/>
        <end position="363"/>
    </location>
</feature>
<dbReference type="STRING" id="4232.A0A251T779"/>
<dbReference type="FunCoup" id="A0A251T779">
    <property type="interactions" value="1375"/>
</dbReference>
<keyword evidence="13" id="KW-0862">Zinc</keyword>
<dbReference type="InterPro" id="IPR018866">
    <property type="entry name" value="Znf-4CXXC_R1"/>
</dbReference>
<dbReference type="PROSITE" id="PS50827">
    <property type="entry name" value="DDT"/>
    <property type="match status" value="1"/>
</dbReference>
<evidence type="ECO:0000256" key="3">
    <source>
        <dbReference type="ARBA" id="ARBA00022490"/>
    </source>
</evidence>
<dbReference type="Gramene" id="mRNA:HanXRQr2_Chr11g0470791">
    <property type="protein sequence ID" value="mRNA:HanXRQr2_Chr11g0470791"/>
    <property type="gene ID" value="HanXRQr2_Chr11g0470791"/>
</dbReference>
<evidence type="ECO:0000256" key="7">
    <source>
        <dbReference type="ARBA" id="ARBA00023015"/>
    </source>
</evidence>
<dbReference type="OMA" id="PIDSCAG"/>
<dbReference type="OrthoDB" id="298344at2759"/>
<protein>
    <submittedName>
        <fullName evidence="13">Putative zinc-finger domain of monoamine-oxidase A repressor R1 protein</fullName>
    </submittedName>
    <submittedName>
        <fullName evidence="12">Transcription factor C2H2 family</fullName>
    </submittedName>
</protein>
<dbReference type="InParanoid" id="A0A251T779"/>
<dbReference type="GO" id="GO:0005737">
    <property type="term" value="C:cytoplasm"/>
    <property type="evidence" value="ECO:0007669"/>
    <property type="project" value="UniProtKB-SubCell"/>
</dbReference>
<accession>A0A251T779</accession>
<dbReference type="PANTHER" id="PTHR31169">
    <property type="entry name" value="OS05G0300700 PROTEIN"/>
    <property type="match status" value="1"/>
</dbReference>
<evidence type="ECO:0000256" key="10">
    <source>
        <dbReference type="SAM" id="MobiDB-lite"/>
    </source>
</evidence>
<gene>
    <name evidence="13" type="ORF">HannXRQ_Chr11g0324961</name>
    <name evidence="12" type="ORF">HanXRQr2_Chr11g0470791</name>
</gene>
<evidence type="ECO:0000313" key="14">
    <source>
        <dbReference type="Proteomes" id="UP000215914"/>
    </source>
</evidence>
<keyword evidence="8" id="KW-0804">Transcription</keyword>
<sequence>MAVSHSPNSKSKKKAADTNPQPHKRNSNPVVRLIHGRIYDSHNGSTCHQCRHKTYAAYVNCKNQAKTKPCPIKYCGTCLLNRYGEKVEDVSLLDKWDCPKCKGVCNCSICMKKCGQQPTGIATRMAKASGFSSVSDLIVAKGAQNVSNYKKPGKENLFDGKTRLNTNPPVSVSSTVNEKPKKTKRKGSEVNDVSVTETNHTPNKKQKKLKSKGSNASVRGDVFTNLLSKVNGGQQPENVVKERLDDNQCLKVEKKALDLFEVVIPLVTGNELVNIAGVDLPKEDAGNALQLLEFIATFGKILDVKKGQAEAVLRDLIKGRSTRRGKFTSVSQFHIQLLSVIQEKPESESESESESSDMTQGNDSWLKDLKTCIAKSKSKDVDFIDMLAGGYDDLDSSTKLRLLVFLCDEVLGTEKIRNWIDEQNAMFSEKRKEAKDKLSVAKDKEKSLKQKMQDDIAKAITAKEGVPLTIKEHDAIVSKIKDKAAEAHAEILASEKLVPLDKERPDAVRTEPVFRDNKGHVYWRLKGCSEKPGILQDIGSGDHTVEAADKWFEYDDEQMDLIEKHINVMRSRFRKYYKN</sequence>
<evidence type="ECO:0000259" key="11">
    <source>
        <dbReference type="PROSITE" id="PS50827"/>
    </source>
</evidence>
<keyword evidence="4" id="KW-1017">Isopeptide bond</keyword>
<evidence type="ECO:0000256" key="4">
    <source>
        <dbReference type="ARBA" id="ARBA00022499"/>
    </source>
</evidence>
<dbReference type="InterPro" id="IPR018501">
    <property type="entry name" value="DDT_dom"/>
</dbReference>
<dbReference type="PANTHER" id="PTHR31169:SF8">
    <property type="entry name" value="ZINC-FINGER DOMAIN OF MONOAMINE-OXIDASE A REPRESSOR R1 PROTEIN"/>
    <property type="match status" value="1"/>
</dbReference>
<dbReference type="Pfam" id="PF15612">
    <property type="entry name" value="WHIM1"/>
    <property type="match status" value="1"/>
</dbReference>
<evidence type="ECO:0000256" key="8">
    <source>
        <dbReference type="ARBA" id="ARBA00023163"/>
    </source>
</evidence>
<dbReference type="EMBL" id="CM007900">
    <property type="protein sequence ID" value="OTG06955.1"/>
    <property type="molecule type" value="Genomic_DNA"/>
</dbReference>
<feature type="region of interest" description="Disordered" evidence="10">
    <location>
        <begin position="1"/>
        <end position="29"/>
    </location>
</feature>
<dbReference type="AlphaFoldDB" id="A0A251T779"/>
<evidence type="ECO:0000256" key="2">
    <source>
        <dbReference type="ARBA" id="ARBA00004496"/>
    </source>
</evidence>
<evidence type="ECO:0000313" key="13">
    <source>
        <dbReference type="EMBL" id="OTG06955.1"/>
    </source>
</evidence>
<reference evidence="13" key="2">
    <citation type="submission" date="2017-02" db="EMBL/GenBank/DDBJ databases">
        <title>Sunflower complete genome.</title>
        <authorList>
            <person name="Langlade N."/>
            <person name="Munos S."/>
        </authorList>
    </citation>
    <scope>NUCLEOTIDE SEQUENCE [LARGE SCALE GENOMIC DNA]</scope>
    <source>
        <tissue evidence="13">Leaves</tissue>
    </source>
</reference>
<proteinExistence type="predicted"/>
<dbReference type="GO" id="GO:0008270">
    <property type="term" value="F:zinc ion binding"/>
    <property type="evidence" value="ECO:0007669"/>
    <property type="project" value="UniProtKB-KW"/>
</dbReference>
<feature type="compositionally biased region" description="Polar residues" evidence="10">
    <location>
        <begin position="163"/>
        <end position="177"/>
    </location>
</feature>
<evidence type="ECO:0000313" key="12">
    <source>
        <dbReference type="EMBL" id="KAF5780343.1"/>
    </source>
</evidence>
<dbReference type="InterPro" id="IPR028942">
    <property type="entry name" value="WHIM1_dom"/>
</dbReference>
<keyword evidence="5" id="KW-0597">Phosphoprotein</keyword>
<keyword evidence="13" id="KW-0863">Zinc-finger</keyword>
<feature type="compositionally biased region" description="Polar residues" evidence="10">
    <location>
        <begin position="191"/>
        <end position="201"/>
    </location>
</feature>
<feature type="compositionally biased region" description="Basic and acidic residues" evidence="10">
    <location>
        <begin position="152"/>
        <end position="162"/>
    </location>
</feature>
<dbReference type="SMART" id="SM00571">
    <property type="entry name" value="DDT"/>
    <property type="match status" value="1"/>
</dbReference>
<dbReference type="GO" id="GO:0005634">
    <property type="term" value="C:nucleus"/>
    <property type="evidence" value="ECO:0000318"/>
    <property type="project" value="GO_Central"/>
</dbReference>
<keyword evidence="13" id="KW-0479">Metal-binding</keyword>
<evidence type="ECO:0000256" key="5">
    <source>
        <dbReference type="ARBA" id="ARBA00022553"/>
    </source>
</evidence>
<evidence type="ECO:0000256" key="6">
    <source>
        <dbReference type="ARBA" id="ARBA00022843"/>
    </source>
</evidence>
<dbReference type="Proteomes" id="UP000215914">
    <property type="component" value="Chromosome 11"/>
</dbReference>
<feature type="domain" description="DDT" evidence="11">
    <location>
        <begin position="282"/>
        <end position="347"/>
    </location>
</feature>
<keyword evidence="7" id="KW-0805">Transcription regulation</keyword>
<feature type="compositionally biased region" description="Basic residues" evidence="10">
    <location>
        <begin position="202"/>
        <end position="211"/>
    </location>
</feature>
<keyword evidence="14" id="KW-1185">Reference proteome</keyword>
<keyword evidence="6" id="KW-0832">Ubl conjugation</keyword>
<organism evidence="13 14">
    <name type="scientific">Helianthus annuus</name>
    <name type="common">Common sunflower</name>
    <dbReference type="NCBI Taxonomy" id="4232"/>
    <lineage>
        <taxon>Eukaryota</taxon>
        <taxon>Viridiplantae</taxon>
        <taxon>Streptophyta</taxon>
        <taxon>Embryophyta</taxon>
        <taxon>Tracheophyta</taxon>
        <taxon>Spermatophyta</taxon>
        <taxon>Magnoliopsida</taxon>
        <taxon>eudicotyledons</taxon>
        <taxon>Gunneridae</taxon>
        <taxon>Pentapetalae</taxon>
        <taxon>asterids</taxon>
        <taxon>campanulids</taxon>
        <taxon>Asterales</taxon>
        <taxon>Asteraceae</taxon>
        <taxon>Asteroideae</taxon>
        <taxon>Heliantheae alliance</taxon>
        <taxon>Heliantheae</taxon>
        <taxon>Helianthus</taxon>
    </lineage>
</organism>
<feature type="region of interest" description="Disordered" evidence="10">
    <location>
        <begin position="150"/>
        <end position="215"/>
    </location>
</feature>
<dbReference type="EMBL" id="MNCJ02000326">
    <property type="protein sequence ID" value="KAF5780343.1"/>
    <property type="molecule type" value="Genomic_DNA"/>
</dbReference>
<dbReference type="Pfam" id="PF10497">
    <property type="entry name" value="zf-4CXXC_R1"/>
    <property type="match status" value="1"/>
</dbReference>
<dbReference type="GO" id="GO:0006355">
    <property type="term" value="P:regulation of DNA-templated transcription"/>
    <property type="evidence" value="ECO:0007669"/>
    <property type="project" value="InterPro"/>
</dbReference>
<keyword evidence="9" id="KW-0539">Nucleus</keyword>